<dbReference type="InterPro" id="IPR013249">
    <property type="entry name" value="RNA_pol_sigma70_r4_t2"/>
</dbReference>
<accession>A0A1H6DRS2</accession>
<dbReference type="GO" id="GO:0003677">
    <property type="term" value="F:DNA binding"/>
    <property type="evidence" value="ECO:0007669"/>
    <property type="project" value="UniProtKB-KW"/>
</dbReference>
<evidence type="ECO:0000259" key="7">
    <source>
        <dbReference type="Pfam" id="PF08281"/>
    </source>
</evidence>
<protein>
    <submittedName>
        <fullName evidence="8">Sigma-70 region 2</fullName>
    </submittedName>
</protein>
<reference evidence="9" key="1">
    <citation type="submission" date="2016-10" db="EMBL/GenBank/DDBJ databases">
        <authorList>
            <person name="Varghese N."/>
            <person name="Submissions S."/>
        </authorList>
    </citation>
    <scope>NUCLEOTIDE SEQUENCE [LARGE SCALE GENOMIC DNA]</scope>
    <source>
        <strain evidence="9">DSM 43163</strain>
    </source>
</reference>
<dbReference type="PANTHER" id="PTHR43133:SF8">
    <property type="entry name" value="RNA POLYMERASE SIGMA FACTOR HI_1459-RELATED"/>
    <property type="match status" value="1"/>
</dbReference>
<evidence type="ECO:0000256" key="2">
    <source>
        <dbReference type="ARBA" id="ARBA00023015"/>
    </source>
</evidence>
<sequence length="194" mass="21970">MTAPSPRSPGELPAWFEPFCKAEFRVLARVVMAAGGTLQEAEDAAQDTFVEMLRRVMDGERIRSPRPYARKSVLNRFADVRRRDRRGHELAVKGGYALPEAWQDLRLEEWEGRQWVDQLLAHCPPAQQKVMRCVLDGLSGREIADLLGKTPATVRKNHQLARRRLRPLVGQEYQVAARGDAGSDVSQIDQKDAR</sequence>
<dbReference type="PANTHER" id="PTHR43133">
    <property type="entry name" value="RNA POLYMERASE ECF-TYPE SIGMA FACTO"/>
    <property type="match status" value="1"/>
</dbReference>
<dbReference type="EMBL" id="FNVO01000021">
    <property type="protein sequence ID" value="SEG87979.1"/>
    <property type="molecule type" value="Genomic_DNA"/>
</dbReference>
<dbReference type="AlphaFoldDB" id="A0A1H6DRS2"/>
<keyword evidence="9" id="KW-1185">Reference proteome</keyword>
<dbReference type="GO" id="GO:0006352">
    <property type="term" value="P:DNA-templated transcription initiation"/>
    <property type="evidence" value="ECO:0007669"/>
    <property type="project" value="InterPro"/>
</dbReference>
<evidence type="ECO:0000256" key="3">
    <source>
        <dbReference type="ARBA" id="ARBA00023082"/>
    </source>
</evidence>
<dbReference type="Pfam" id="PF04542">
    <property type="entry name" value="Sigma70_r2"/>
    <property type="match status" value="1"/>
</dbReference>
<dbReference type="OrthoDB" id="3608473at2"/>
<feature type="domain" description="RNA polymerase sigma factor 70 region 4 type 2" evidence="7">
    <location>
        <begin position="114"/>
        <end position="165"/>
    </location>
</feature>
<name>A0A1H6DRS2_9ACTN</name>
<dbReference type="RefSeq" id="WP_160147168.1">
    <property type="nucleotide sequence ID" value="NZ_FNVO01000021.1"/>
</dbReference>
<dbReference type="NCBIfam" id="TIGR02937">
    <property type="entry name" value="sigma70-ECF"/>
    <property type="match status" value="1"/>
</dbReference>
<keyword evidence="3" id="KW-0731">Sigma factor</keyword>
<keyword evidence="2" id="KW-0805">Transcription regulation</keyword>
<evidence type="ECO:0000313" key="9">
    <source>
        <dbReference type="Proteomes" id="UP000236723"/>
    </source>
</evidence>
<dbReference type="InterPro" id="IPR039425">
    <property type="entry name" value="RNA_pol_sigma-70-like"/>
</dbReference>
<evidence type="ECO:0000256" key="1">
    <source>
        <dbReference type="ARBA" id="ARBA00010641"/>
    </source>
</evidence>
<evidence type="ECO:0000256" key="5">
    <source>
        <dbReference type="ARBA" id="ARBA00023163"/>
    </source>
</evidence>
<evidence type="ECO:0000259" key="6">
    <source>
        <dbReference type="Pfam" id="PF04542"/>
    </source>
</evidence>
<proteinExistence type="inferred from homology"/>
<dbReference type="Pfam" id="PF08281">
    <property type="entry name" value="Sigma70_r4_2"/>
    <property type="match status" value="1"/>
</dbReference>
<dbReference type="SUPFAM" id="SSF88946">
    <property type="entry name" value="Sigma2 domain of RNA polymerase sigma factors"/>
    <property type="match status" value="1"/>
</dbReference>
<dbReference type="GO" id="GO:0016987">
    <property type="term" value="F:sigma factor activity"/>
    <property type="evidence" value="ECO:0007669"/>
    <property type="project" value="UniProtKB-KW"/>
</dbReference>
<dbReference type="Gene3D" id="1.10.10.10">
    <property type="entry name" value="Winged helix-like DNA-binding domain superfamily/Winged helix DNA-binding domain"/>
    <property type="match status" value="1"/>
</dbReference>
<dbReference type="InterPro" id="IPR014284">
    <property type="entry name" value="RNA_pol_sigma-70_dom"/>
</dbReference>
<keyword evidence="4" id="KW-0238">DNA-binding</keyword>
<gene>
    <name evidence="8" type="ORF">SAMN04489712_12150</name>
</gene>
<dbReference type="SUPFAM" id="SSF88659">
    <property type="entry name" value="Sigma3 and sigma4 domains of RNA polymerase sigma factors"/>
    <property type="match status" value="1"/>
</dbReference>
<organism evidence="8 9">
    <name type="scientific">Thermomonospora echinospora</name>
    <dbReference type="NCBI Taxonomy" id="1992"/>
    <lineage>
        <taxon>Bacteria</taxon>
        <taxon>Bacillati</taxon>
        <taxon>Actinomycetota</taxon>
        <taxon>Actinomycetes</taxon>
        <taxon>Streptosporangiales</taxon>
        <taxon>Thermomonosporaceae</taxon>
        <taxon>Thermomonospora</taxon>
    </lineage>
</organism>
<keyword evidence="5" id="KW-0804">Transcription</keyword>
<dbReference type="InterPro" id="IPR013325">
    <property type="entry name" value="RNA_pol_sigma_r2"/>
</dbReference>
<dbReference type="Gene3D" id="1.10.1740.10">
    <property type="match status" value="1"/>
</dbReference>
<dbReference type="Proteomes" id="UP000236723">
    <property type="component" value="Unassembled WGS sequence"/>
</dbReference>
<evidence type="ECO:0000256" key="4">
    <source>
        <dbReference type="ARBA" id="ARBA00023125"/>
    </source>
</evidence>
<feature type="domain" description="RNA polymerase sigma-70 region 2" evidence="6">
    <location>
        <begin position="25"/>
        <end position="86"/>
    </location>
</feature>
<dbReference type="InterPro" id="IPR007627">
    <property type="entry name" value="RNA_pol_sigma70_r2"/>
</dbReference>
<evidence type="ECO:0000313" key="8">
    <source>
        <dbReference type="EMBL" id="SEG87979.1"/>
    </source>
</evidence>
<comment type="similarity">
    <text evidence="1">Belongs to the sigma-70 factor family. ECF subfamily.</text>
</comment>
<dbReference type="InterPro" id="IPR013324">
    <property type="entry name" value="RNA_pol_sigma_r3/r4-like"/>
</dbReference>
<dbReference type="InterPro" id="IPR036388">
    <property type="entry name" value="WH-like_DNA-bd_sf"/>
</dbReference>